<proteinExistence type="predicted"/>
<accession>A0ABU6AYP0</accession>
<protein>
    <submittedName>
        <fullName evidence="1">Uncharacterized protein</fullName>
    </submittedName>
</protein>
<comment type="caution">
    <text evidence="1">The sequence shown here is derived from an EMBL/GenBank/DDBJ whole genome shotgun (WGS) entry which is preliminary data.</text>
</comment>
<reference evidence="1 2" key="1">
    <citation type="submission" date="2023-12" db="EMBL/GenBank/DDBJ databases">
        <title>novel species in genus Nocarida.</title>
        <authorList>
            <person name="Li Z."/>
        </authorList>
    </citation>
    <scope>NUCLEOTIDE SEQUENCE [LARGE SCALE GENOMIC DNA]</scope>
    <source>
        <strain evidence="1 2">CDC186</strain>
    </source>
</reference>
<name>A0ABU6AYP0_9NOCA</name>
<evidence type="ECO:0000313" key="1">
    <source>
        <dbReference type="EMBL" id="MEB3512407.1"/>
    </source>
</evidence>
<gene>
    <name evidence="1" type="ORF">U3653_20450</name>
</gene>
<dbReference type="RefSeq" id="WP_323124170.1">
    <property type="nucleotide sequence ID" value="NZ_JAYESH010000004.1"/>
</dbReference>
<keyword evidence="2" id="KW-1185">Reference proteome</keyword>
<evidence type="ECO:0000313" key="2">
    <source>
        <dbReference type="Proteomes" id="UP001348098"/>
    </source>
</evidence>
<dbReference type="EMBL" id="JAYKYQ010000008">
    <property type="protein sequence ID" value="MEB3512407.1"/>
    <property type="molecule type" value="Genomic_DNA"/>
</dbReference>
<sequence length="77" mass="8809">MKFDRARDSRAHEHRFEDTVATQYANIVRKQQRRIRISDRAIESYQNSIHHATSVGGVSGQCLCHGRFCQTFCAASP</sequence>
<dbReference type="Proteomes" id="UP001348098">
    <property type="component" value="Unassembled WGS sequence"/>
</dbReference>
<organism evidence="1 2">
    <name type="scientific">Nocardia implantans</name>
    <dbReference type="NCBI Taxonomy" id="3108168"/>
    <lineage>
        <taxon>Bacteria</taxon>
        <taxon>Bacillati</taxon>
        <taxon>Actinomycetota</taxon>
        <taxon>Actinomycetes</taxon>
        <taxon>Mycobacteriales</taxon>
        <taxon>Nocardiaceae</taxon>
        <taxon>Nocardia</taxon>
    </lineage>
</organism>